<gene>
    <name evidence="11" type="ORF">FRX48_02311</name>
</gene>
<evidence type="ECO:0000256" key="8">
    <source>
        <dbReference type="ARBA" id="ARBA00023242"/>
    </source>
</evidence>
<dbReference type="InterPro" id="IPR001247">
    <property type="entry name" value="ExoRNase_PH_dom1"/>
</dbReference>
<keyword evidence="5" id="KW-0698">rRNA processing</keyword>
<dbReference type="InterPro" id="IPR027408">
    <property type="entry name" value="PNPase/RNase_PH_dom_sf"/>
</dbReference>
<feature type="domain" description="Exoribonuclease phosphorolytic" evidence="10">
    <location>
        <begin position="18"/>
        <end position="171"/>
    </location>
</feature>
<dbReference type="PANTHER" id="PTHR11097">
    <property type="entry name" value="EXOSOME COMPLEX EXONUCLEASE RIBOSOMAL RNA PROCESSING PROTEIN"/>
    <property type="match status" value="1"/>
</dbReference>
<comment type="caution">
    <text evidence="11">The sequence shown here is derived from an EMBL/GenBank/DDBJ whole genome shotgun (WGS) entry which is preliminary data.</text>
</comment>
<dbReference type="AlphaFoldDB" id="A0A5M8PY28"/>
<evidence type="ECO:0000256" key="7">
    <source>
        <dbReference type="ARBA" id="ARBA00022884"/>
    </source>
</evidence>
<evidence type="ECO:0000256" key="5">
    <source>
        <dbReference type="ARBA" id="ARBA00022552"/>
    </source>
</evidence>
<evidence type="ECO:0000256" key="9">
    <source>
        <dbReference type="ARBA" id="ARBA00030617"/>
    </source>
</evidence>
<dbReference type="GO" id="GO:0005730">
    <property type="term" value="C:nucleolus"/>
    <property type="evidence" value="ECO:0007669"/>
    <property type="project" value="UniProtKB-SubCell"/>
</dbReference>
<evidence type="ECO:0000256" key="1">
    <source>
        <dbReference type="ARBA" id="ARBA00004496"/>
    </source>
</evidence>
<dbReference type="EMBL" id="VXIT01000003">
    <property type="protein sequence ID" value="KAA6413949.1"/>
    <property type="molecule type" value="Genomic_DNA"/>
</dbReference>
<evidence type="ECO:0000256" key="2">
    <source>
        <dbReference type="ARBA" id="ARBA00004604"/>
    </source>
</evidence>
<evidence type="ECO:0000313" key="11">
    <source>
        <dbReference type="EMBL" id="KAA6413949.1"/>
    </source>
</evidence>
<keyword evidence="4" id="KW-0963">Cytoplasm</keyword>
<dbReference type="GO" id="GO:0034475">
    <property type="term" value="P:U4 snRNA 3'-end processing"/>
    <property type="evidence" value="ECO:0007669"/>
    <property type="project" value="TreeGrafter"/>
</dbReference>
<dbReference type="Gene3D" id="3.30.230.70">
    <property type="entry name" value="GHMP Kinase, N-terminal domain"/>
    <property type="match status" value="1"/>
</dbReference>
<evidence type="ECO:0000259" key="10">
    <source>
        <dbReference type="Pfam" id="PF01138"/>
    </source>
</evidence>
<keyword evidence="7" id="KW-0694">RNA-binding</keyword>
<dbReference type="GO" id="GO:0071038">
    <property type="term" value="P:TRAMP-dependent tRNA surveillance pathway"/>
    <property type="evidence" value="ECO:0007669"/>
    <property type="project" value="TreeGrafter"/>
</dbReference>
<dbReference type="PANTHER" id="PTHR11097:SF9">
    <property type="entry name" value="EXOSOME COMPLEX COMPONENT RRP43"/>
    <property type="match status" value="1"/>
</dbReference>
<dbReference type="GO" id="GO:0000176">
    <property type="term" value="C:nuclear exosome (RNase complex)"/>
    <property type="evidence" value="ECO:0007669"/>
    <property type="project" value="UniProtKB-ARBA"/>
</dbReference>
<evidence type="ECO:0000313" key="12">
    <source>
        <dbReference type="Proteomes" id="UP000324767"/>
    </source>
</evidence>
<organism evidence="11 12">
    <name type="scientific">Lasallia pustulata</name>
    <dbReference type="NCBI Taxonomy" id="136370"/>
    <lineage>
        <taxon>Eukaryota</taxon>
        <taxon>Fungi</taxon>
        <taxon>Dikarya</taxon>
        <taxon>Ascomycota</taxon>
        <taxon>Pezizomycotina</taxon>
        <taxon>Lecanoromycetes</taxon>
        <taxon>OSLEUM clade</taxon>
        <taxon>Umbilicariomycetidae</taxon>
        <taxon>Umbilicariales</taxon>
        <taxon>Umbilicariaceae</taxon>
        <taxon>Lasallia</taxon>
    </lineage>
</organism>
<dbReference type="GO" id="GO:0000467">
    <property type="term" value="P:exonucleolytic trimming to generate mature 3'-end of 5.8S rRNA from tricistronic rRNA transcript (SSU-rRNA, 5.8S rRNA, LSU-rRNA)"/>
    <property type="evidence" value="ECO:0007669"/>
    <property type="project" value="TreeGrafter"/>
</dbReference>
<dbReference type="InterPro" id="IPR020568">
    <property type="entry name" value="Ribosomal_Su5_D2-typ_SF"/>
</dbReference>
<sequence length="175" mass="18266">MAKMRVADRLVRWVPAAVAVVRVGDTAVVCGVRAEILLASSIPQPPPPSVTPAEEEAAEELAALGLLVPNLTLSTGCSPAHLPGSPPSPLAQSLTQRILTLLHTSRLVSLSDLMISHQPPADAADAEPPPAPEIKAYWTLYIDVLFISLDGNAFDAAWGAVLAALGDTRLPGACR</sequence>
<comment type="subcellular location">
    <subcellularLocation>
        <location evidence="1">Cytoplasm</location>
    </subcellularLocation>
    <subcellularLocation>
        <location evidence="2">Nucleus</location>
        <location evidence="2">Nucleolus</location>
    </subcellularLocation>
</comment>
<dbReference type="OrthoDB" id="45882at2759"/>
<name>A0A5M8PY28_9LECA</name>
<dbReference type="SUPFAM" id="SSF54211">
    <property type="entry name" value="Ribosomal protein S5 domain 2-like"/>
    <property type="match status" value="1"/>
</dbReference>
<dbReference type="GO" id="GO:0000177">
    <property type="term" value="C:cytoplasmic exosome (RNase complex)"/>
    <property type="evidence" value="ECO:0007669"/>
    <property type="project" value="TreeGrafter"/>
</dbReference>
<dbReference type="GO" id="GO:0035925">
    <property type="term" value="F:mRNA 3'-UTR AU-rich region binding"/>
    <property type="evidence" value="ECO:0007669"/>
    <property type="project" value="TreeGrafter"/>
</dbReference>
<keyword evidence="8" id="KW-0539">Nucleus</keyword>
<evidence type="ECO:0000256" key="6">
    <source>
        <dbReference type="ARBA" id="ARBA00022835"/>
    </source>
</evidence>
<dbReference type="Pfam" id="PF01138">
    <property type="entry name" value="RNase_PH"/>
    <property type="match status" value="1"/>
</dbReference>
<reference evidence="11 12" key="1">
    <citation type="submission" date="2019-09" db="EMBL/GenBank/DDBJ databases">
        <title>The hologenome of the rock-dwelling lichen Lasallia pustulata.</title>
        <authorList>
            <person name="Greshake Tzovaras B."/>
            <person name="Segers F."/>
            <person name="Bicker A."/>
            <person name="Dal Grande F."/>
            <person name="Otte J."/>
            <person name="Hankeln T."/>
            <person name="Schmitt I."/>
            <person name="Ebersberger I."/>
        </authorList>
    </citation>
    <scope>NUCLEOTIDE SEQUENCE [LARGE SCALE GENOMIC DNA]</scope>
    <source>
        <strain evidence="11">A1-1</strain>
    </source>
</reference>
<dbReference type="GO" id="GO:0034476">
    <property type="term" value="P:U5 snRNA 3'-end processing"/>
    <property type="evidence" value="ECO:0007669"/>
    <property type="project" value="TreeGrafter"/>
</dbReference>
<dbReference type="Proteomes" id="UP000324767">
    <property type="component" value="Unassembled WGS sequence"/>
</dbReference>
<dbReference type="GO" id="GO:0016075">
    <property type="term" value="P:rRNA catabolic process"/>
    <property type="evidence" value="ECO:0007669"/>
    <property type="project" value="TreeGrafter"/>
</dbReference>
<dbReference type="InterPro" id="IPR050590">
    <property type="entry name" value="Exosome_comp_Rrp42_subfam"/>
</dbReference>
<comment type="similarity">
    <text evidence="3">Belongs to the RNase PH family.</text>
</comment>
<evidence type="ECO:0000256" key="3">
    <source>
        <dbReference type="ARBA" id="ARBA00006678"/>
    </source>
</evidence>
<dbReference type="GO" id="GO:0034473">
    <property type="term" value="P:U1 snRNA 3'-end processing"/>
    <property type="evidence" value="ECO:0007669"/>
    <property type="project" value="TreeGrafter"/>
</dbReference>
<protein>
    <recommendedName>
        <fullName evidence="9">Ribosomal RNA-processing protein 43</fullName>
    </recommendedName>
</protein>
<keyword evidence="6" id="KW-0271">Exosome</keyword>
<dbReference type="GO" id="GO:0071028">
    <property type="term" value="P:nuclear mRNA surveillance"/>
    <property type="evidence" value="ECO:0007669"/>
    <property type="project" value="TreeGrafter"/>
</dbReference>
<proteinExistence type="inferred from homology"/>
<accession>A0A5M8PY28</accession>
<evidence type="ECO:0000256" key="4">
    <source>
        <dbReference type="ARBA" id="ARBA00022490"/>
    </source>
</evidence>
<dbReference type="GO" id="GO:0071035">
    <property type="term" value="P:nuclear polyadenylation-dependent rRNA catabolic process"/>
    <property type="evidence" value="ECO:0007669"/>
    <property type="project" value="TreeGrafter"/>
</dbReference>